<dbReference type="OrthoDB" id="9801978at2"/>
<dbReference type="SUPFAM" id="SSF53244">
    <property type="entry name" value="MurD-like peptide ligases, peptide-binding domain"/>
    <property type="match status" value="1"/>
</dbReference>
<evidence type="ECO:0000256" key="3">
    <source>
        <dbReference type="ARBA" id="ARBA00022840"/>
    </source>
</evidence>
<dbReference type="PANTHER" id="PTHR43024">
    <property type="entry name" value="UDP-N-ACETYLMURAMOYL-TRIPEPTIDE--D-ALANYL-D-ALANINE LIGASE"/>
    <property type="match status" value="1"/>
</dbReference>
<dbReference type="GO" id="GO:0047480">
    <property type="term" value="F:UDP-N-acetylmuramoyl-tripeptide-D-alanyl-D-alanine ligase activity"/>
    <property type="evidence" value="ECO:0007669"/>
    <property type="project" value="UniProtKB-EC"/>
</dbReference>
<evidence type="ECO:0000313" key="8">
    <source>
        <dbReference type="Proteomes" id="UP000297598"/>
    </source>
</evidence>
<dbReference type="EC" id="6.3.2.10" evidence="5"/>
<reference evidence="6 8" key="2">
    <citation type="submission" date="2019-04" db="EMBL/GenBank/DDBJ databases">
        <title>Genomic characterization of Staphylococcus petrasii strains.</title>
        <authorList>
            <person name="Vrbovska V."/>
            <person name="Kovarovic V."/>
            <person name="Maslanova I."/>
            <person name="Indrakova A."/>
            <person name="Petras P."/>
            <person name="Sedo O."/>
            <person name="Svec P."/>
            <person name="Fisarova L."/>
            <person name="Sedlacek I."/>
            <person name="Doskar J."/>
            <person name="Pantucek R."/>
        </authorList>
    </citation>
    <scope>NUCLEOTIDE SEQUENCE [LARGE SCALE GENOMIC DNA]</scope>
    <source>
        <strain evidence="6 8">P5404</strain>
    </source>
</reference>
<sequence length="683" mass="77284">MSLTIKELHNILGGNLLDAEGKEDNVINNFENWFPFIHNKSTAYISPNKHTWRRFGRDANAKEGNEYIKKDKEDLGLIITETYVPDMKFKTPQLVINDSANTLTKLAEEMRLQYKHPVVAITGSMGKSSTRMLISAGLKDYYPLQNRFNNNIRSAVYLLLCKMIRQPNFAVLEVSLNALNAVGNSSYLIKPNIAIVTGIGAAHMSTFKDILNIVEVKASIFDGLTPEGVAIINKDTLHSDILIERAKQNTSNVITYSTHDSSATICPKSIQYSKGYTVITIDFNGQKYTYRINSISDGMVENSLATFATLSHLDIPLERALENLSTFKPFEKVLNLKEVETPNYKVNLIDDTHNASLPAMINAIKAFNTQTKFFKGNKIIAIGQISDLGKHSKSLHLQLVDVLENSNADYILCMDDALKSVVTGVKSKNITWYSNRHLLEKDLLYLNKPDSLTLLKSSAGGTEFPKLAKELPEKLNKYNINNSNTSLFDGQSLNGRSYMIIDENYNVIESHNREHSGTIEGLGPIFNYLKAIDDNVSEDTIFIANWATNNKLYYEGKETTTYELMKAMLNSPMYTPSYELSKYLFENGPKRDEYINSKIEHLSLSNSVAINLTGRHTMRERQNFTVDDLFKILKAYKNTLFKFTNEIIIGRKYNSGIIKDKDKFIIFTSYPNLNEIKNKLNNK</sequence>
<name>A0A380FX43_9STAP</name>
<dbReference type="PANTHER" id="PTHR43024:SF1">
    <property type="entry name" value="UDP-N-ACETYLMURAMOYL-TRIPEPTIDE--D-ALANYL-D-ALANINE LIGASE"/>
    <property type="match status" value="1"/>
</dbReference>
<keyword evidence="1 5" id="KW-0436">Ligase</keyword>
<dbReference type="InterPro" id="IPR013221">
    <property type="entry name" value="Mur_ligase_cen"/>
</dbReference>
<dbReference type="InterPro" id="IPR051046">
    <property type="entry name" value="MurCDEF_CellWall_CoF430Synth"/>
</dbReference>
<keyword evidence="2" id="KW-0547">Nucleotide-binding</keyword>
<dbReference type="Gene3D" id="3.40.1190.10">
    <property type="entry name" value="Mur-like, catalytic domain"/>
    <property type="match status" value="1"/>
</dbReference>
<accession>A0A380FX43</accession>
<organism evidence="5 7">
    <name type="scientific">Staphylococcus petrasii</name>
    <dbReference type="NCBI Taxonomy" id="1276936"/>
    <lineage>
        <taxon>Bacteria</taxon>
        <taxon>Bacillati</taxon>
        <taxon>Bacillota</taxon>
        <taxon>Bacilli</taxon>
        <taxon>Bacillales</taxon>
        <taxon>Staphylococcaceae</taxon>
        <taxon>Staphylococcus</taxon>
    </lineage>
</organism>
<dbReference type="EMBL" id="SRLS01000033">
    <property type="protein sequence ID" value="TGE14725.1"/>
    <property type="molecule type" value="Genomic_DNA"/>
</dbReference>
<evidence type="ECO:0000313" key="7">
    <source>
        <dbReference type="Proteomes" id="UP000254047"/>
    </source>
</evidence>
<keyword evidence="8" id="KW-1185">Reference proteome</keyword>
<dbReference type="GeneID" id="93779566"/>
<dbReference type="SUPFAM" id="SSF53623">
    <property type="entry name" value="MurD-like peptide ligases, catalytic domain"/>
    <property type="match status" value="1"/>
</dbReference>
<evidence type="ECO:0000256" key="1">
    <source>
        <dbReference type="ARBA" id="ARBA00022598"/>
    </source>
</evidence>
<dbReference type="InterPro" id="IPR036615">
    <property type="entry name" value="Mur_ligase_C_dom_sf"/>
</dbReference>
<evidence type="ECO:0000313" key="5">
    <source>
        <dbReference type="EMBL" id="SUM42568.1"/>
    </source>
</evidence>
<dbReference type="InterPro" id="IPR036565">
    <property type="entry name" value="Mur-like_cat_sf"/>
</dbReference>
<dbReference type="Gene3D" id="3.90.190.20">
    <property type="entry name" value="Mur ligase, C-terminal domain"/>
    <property type="match status" value="1"/>
</dbReference>
<dbReference type="EMBL" id="UHDO01000001">
    <property type="protein sequence ID" value="SUM42568.1"/>
    <property type="molecule type" value="Genomic_DNA"/>
</dbReference>
<dbReference type="AlphaFoldDB" id="A0A380FX43"/>
<proteinExistence type="predicted"/>
<dbReference type="Pfam" id="PF08245">
    <property type="entry name" value="Mur_ligase_M"/>
    <property type="match status" value="1"/>
</dbReference>
<feature type="domain" description="Mur ligase central" evidence="4">
    <location>
        <begin position="121"/>
        <end position="309"/>
    </location>
</feature>
<evidence type="ECO:0000313" key="6">
    <source>
        <dbReference type="EMBL" id="TGE14725.1"/>
    </source>
</evidence>
<keyword evidence="3" id="KW-0067">ATP-binding</keyword>
<dbReference type="Proteomes" id="UP000297598">
    <property type="component" value="Unassembled WGS sequence"/>
</dbReference>
<evidence type="ECO:0000259" key="4">
    <source>
        <dbReference type="Pfam" id="PF08245"/>
    </source>
</evidence>
<reference evidence="5 7" key="1">
    <citation type="submission" date="2018-06" db="EMBL/GenBank/DDBJ databases">
        <authorList>
            <consortium name="Pathogen Informatics"/>
            <person name="Doyle S."/>
        </authorList>
    </citation>
    <scope>NUCLEOTIDE SEQUENCE [LARGE SCALE GENOMIC DNA]</scope>
    <source>
        <strain evidence="5 7">NCTC13830</strain>
    </source>
</reference>
<dbReference type="Proteomes" id="UP000254047">
    <property type="component" value="Unassembled WGS sequence"/>
</dbReference>
<evidence type="ECO:0000256" key="2">
    <source>
        <dbReference type="ARBA" id="ARBA00022741"/>
    </source>
</evidence>
<dbReference type="GO" id="GO:0005524">
    <property type="term" value="F:ATP binding"/>
    <property type="evidence" value="ECO:0007669"/>
    <property type="project" value="UniProtKB-KW"/>
</dbReference>
<dbReference type="RefSeq" id="WP_057504674.1">
    <property type="nucleotide sequence ID" value="NZ_PPQT01000163.1"/>
</dbReference>
<gene>
    <name evidence="5" type="primary">murF_1</name>
    <name evidence="6" type="ORF">BJR09_12650</name>
    <name evidence="5" type="ORF">NCTC13830_00087</name>
</gene>
<protein>
    <submittedName>
        <fullName evidence="6">Glutamate ligase</fullName>
    </submittedName>
    <submittedName>
        <fullName evidence="5">UDP-N-acetylmuramoyl-tripeptide--D-alanyl-D-alanine ligase</fullName>
        <ecNumber evidence="5">6.3.2.10</ecNumber>
    </submittedName>
</protein>